<evidence type="ECO:0000256" key="10">
    <source>
        <dbReference type="RuleBase" id="RU363032"/>
    </source>
</evidence>
<evidence type="ECO:0000256" key="7">
    <source>
        <dbReference type="ARBA" id="ARBA00022970"/>
    </source>
</evidence>
<comment type="function">
    <text evidence="1">Part of the binding-protein-dependent transport system for glutamine; probably responsible for the translocation of the substrate across the membrane.</text>
</comment>
<dbReference type="PANTHER" id="PTHR30614">
    <property type="entry name" value="MEMBRANE COMPONENT OF AMINO ACID ABC TRANSPORTER"/>
    <property type="match status" value="1"/>
</dbReference>
<dbReference type="InterPro" id="IPR043429">
    <property type="entry name" value="ArtM/GltK/GlnP/TcyL/YhdX-like"/>
</dbReference>
<gene>
    <name evidence="11" type="ORF">C3928_03125</name>
</gene>
<dbReference type="EMBL" id="PQWY01000004">
    <property type="protein sequence ID" value="PPK32837.1"/>
    <property type="molecule type" value="Genomic_DNA"/>
</dbReference>
<keyword evidence="7" id="KW-0029">Amino-acid transport</keyword>
<evidence type="ECO:0000256" key="1">
    <source>
        <dbReference type="ARBA" id="ARBA00003159"/>
    </source>
</evidence>
<sequence length="221" mass="24563">MDKGVNMTEMVQNLFFIGKGIILTMQLLTGGLLIGVLLGTLLSICRHQGVACFFINRFISILRGTPLILQLSFIYFAVPVLLGMRPSILVAGIVAFGLNSSAYFAEILRSGIESLPKGQFEAALTLQIPTFYLWKDIILPQVIRNIFPAMINEMIALLKETALISTIGGMDLMRQAQTLAAQQFTYFMPLCITGFYYYSLVLLLESLGKKIEKRGHYVASH</sequence>
<keyword evidence="8 10" id="KW-1133">Transmembrane helix</keyword>
<dbReference type="PANTHER" id="PTHR30614:SF20">
    <property type="entry name" value="GLUTAMINE TRANSPORT SYSTEM PERMEASE PROTEIN GLNP"/>
    <property type="match status" value="1"/>
</dbReference>
<dbReference type="GO" id="GO:0043190">
    <property type="term" value="C:ATP-binding cassette (ABC) transporter complex"/>
    <property type="evidence" value="ECO:0007669"/>
    <property type="project" value="InterPro"/>
</dbReference>
<evidence type="ECO:0000256" key="2">
    <source>
        <dbReference type="ARBA" id="ARBA00004429"/>
    </source>
</evidence>
<dbReference type="Pfam" id="PF00528">
    <property type="entry name" value="BPD_transp_1"/>
    <property type="match status" value="1"/>
</dbReference>
<dbReference type="Gene3D" id="1.10.3720.10">
    <property type="entry name" value="MetI-like"/>
    <property type="match status" value="1"/>
</dbReference>
<dbReference type="InterPro" id="IPR035906">
    <property type="entry name" value="MetI-like_sf"/>
</dbReference>
<dbReference type="NCBIfam" id="TIGR01726">
    <property type="entry name" value="HEQRo_perm_3TM"/>
    <property type="match status" value="1"/>
</dbReference>
<comment type="caution">
    <text evidence="11">The sequence shown here is derived from an EMBL/GenBank/DDBJ whole genome shotgun (WGS) entry which is preliminary data.</text>
</comment>
<accession>A0A2S6F5Y1</accession>
<evidence type="ECO:0000313" key="12">
    <source>
        <dbReference type="Proteomes" id="UP000239239"/>
    </source>
</evidence>
<proteinExistence type="inferred from homology"/>
<dbReference type="InterPro" id="IPR010065">
    <property type="entry name" value="AA_ABC_transptr_permease_3TM"/>
</dbReference>
<feature type="transmembrane region" description="Helical" evidence="10">
    <location>
        <begin position="184"/>
        <end position="204"/>
    </location>
</feature>
<dbReference type="AlphaFoldDB" id="A0A2S6F5Y1"/>
<evidence type="ECO:0000256" key="9">
    <source>
        <dbReference type="ARBA" id="ARBA00023136"/>
    </source>
</evidence>
<dbReference type="CDD" id="cd06261">
    <property type="entry name" value="TM_PBP2"/>
    <property type="match status" value="1"/>
</dbReference>
<comment type="subcellular location">
    <subcellularLocation>
        <location evidence="2">Cell inner membrane</location>
        <topology evidence="2">Multi-pass membrane protein</topology>
    </subcellularLocation>
    <subcellularLocation>
        <location evidence="10">Cell membrane</location>
        <topology evidence="10">Multi-pass membrane protein</topology>
    </subcellularLocation>
</comment>
<dbReference type="SUPFAM" id="SSF161098">
    <property type="entry name" value="MetI-like"/>
    <property type="match status" value="1"/>
</dbReference>
<comment type="similarity">
    <text evidence="3">Belongs to the binding-protein-dependent transport system permease family. HisMQ subfamily.</text>
</comment>
<evidence type="ECO:0000256" key="5">
    <source>
        <dbReference type="ARBA" id="ARBA00022475"/>
    </source>
</evidence>
<evidence type="ECO:0000256" key="8">
    <source>
        <dbReference type="ARBA" id="ARBA00022989"/>
    </source>
</evidence>
<dbReference type="GO" id="GO:0006865">
    <property type="term" value="P:amino acid transport"/>
    <property type="evidence" value="ECO:0007669"/>
    <property type="project" value="UniProtKB-KW"/>
</dbReference>
<keyword evidence="5" id="KW-1003">Cell membrane</keyword>
<evidence type="ECO:0000313" key="11">
    <source>
        <dbReference type="EMBL" id="PPK32837.1"/>
    </source>
</evidence>
<keyword evidence="9 10" id="KW-0472">Membrane</keyword>
<dbReference type="InterPro" id="IPR000515">
    <property type="entry name" value="MetI-like"/>
</dbReference>
<protein>
    <submittedName>
        <fullName evidence="11">Amino acid ABC transporter permease</fullName>
    </submittedName>
</protein>
<dbReference type="OrthoDB" id="4404959at2"/>
<dbReference type="GO" id="GO:0022857">
    <property type="term" value="F:transmembrane transporter activity"/>
    <property type="evidence" value="ECO:0007669"/>
    <property type="project" value="InterPro"/>
</dbReference>
<keyword evidence="4 10" id="KW-0813">Transport</keyword>
<keyword evidence="6 10" id="KW-0812">Transmembrane</keyword>
<evidence type="ECO:0000256" key="3">
    <source>
        <dbReference type="ARBA" id="ARBA00010072"/>
    </source>
</evidence>
<evidence type="ECO:0000256" key="4">
    <source>
        <dbReference type="ARBA" id="ARBA00022448"/>
    </source>
</evidence>
<organism evidence="11 12">
    <name type="scientific">Legionella pneumophila</name>
    <dbReference type="NCBI Taxonomy" id="446"/>
    <lineage>
        <taxon>Bacteria</taxon>
        <taxon>Pseudomonadati</taxon>
        <taxon>Pseudomonadota</taxon>
        <taxon>Gammaproteobacteria</taxon>
        <taxon>Legionellales</taxon>
        <taxon>Legionellaceae</taxon>
        <taxon>Legionella</taxon>
    </lineage>
</organism>
<dbReference type="PROSITE" id="PS50928">
    <property type="entry name" value="ABC_TM1"/>
    <property type="match status" value="1"/>
</dbReference>
<dbReference type="Proteomes" id="UP000239239">
    <property type="component" value="Unassembled WGS sequence"/>
</dbReference>
<name>A0A2S6F5Y1_LEGPN</name>
<reference evidence="11 12" key="1">
    <citation type="submission" date="2018-02" db="EMBL/GenBank/DDBJ databases">
        <title>Draft genome sequences of four Legionella pneumophila clinical strains isolated in Ontario.</title>
        <authorList>
            <person name="Fortuna A."/>
            <person name="Ramnarine R."/>
            <person name="Li A."/>
            <person name="Frantz C."/>
            <person name="Mallo G."/>
        </authorList>
    </citation>
    <scope>NUCLEOTIDE SEQUENCE [LARGE SCALE GENOMIC DNA]</scope>
    <source>
        <strain evidence="11 12">LG61</strain>
    </source>
</reference>
<evidence type="ECO:0000256" key="6">
    <source>
        <dbReference type="ARBA" id="ARBA00022692"/>
    </source>
</evidence>
<feature type="transmembrane region" description="Helical" evidence="10">
    <location>
        <begin position="20"/>
        <end position="44"/>
    </location>
</feature>